<dbReference type="InterPro" id="IPR049389">
    <property type="entry name" value="TTHA0281-like"/>
</dbReference>
<proteinExistence type="predicted"/>
<comment type="caution">
    <text evidence="1">The sequence shown here is derived from an EMBL/GenBank/DDBJ whole genome shotgun (WGS) entry which is preliminary data.</text>
</comment>
<organism evidence="1 2">
    <name type="scientific">Floridaenema aerugineum BLCC-F46</name>
    <dbReference type="NCBI Taxonomy" id="3153654"/>
    <lineage>
        <taxon>Bacteria</taxon>
        <taxon>Bacillati</taxon>
        <taxon>Cyanobacteriota</taxon>
        <taxon>Cyanophyceae</taxon>
        <taxon>Oscillatoriophycideae</taxon>
        <taxon>Aerosakkonematales</taxon>
        <taxon>Aerosakkonemataceae</taxon>
        <taxon>Floridanema</taxon>
        <taxon>Floridanema aerugineum</taxon>
    </lineage>
</organism>
<sequence length="80" mass="8990">MLINYVEAAMRQAKYQLLEDGTFYGEIPGLQGVYANSETLESCRELLQEVLEGWIILGLRLQHSLPIVDGIDLNPQLEVA</sequence>
<accession>A0ABV4XER7</accession>
<dbReference type="Pfam" id="PF21748">
    <property type="entry name" value="UPF0150"/>
    <property type="match status" value="1"/>
</dbReference>
<evidence type="ECO:0000313" key="1">
    <source>
        <dbReference type="EMBL" id="MFB2881290.1"/>
    </source>
</evidence>
<name>A0ABV4XER7_9CYAN</name>
<dbReference type="RefSeq" id="WP_413267789.1">
    <property type="nucleotide sequence ID" value="NZ_JBHFNQ010000219.1"/>
</dbReference>
<dbReference type="Proteomes" id="UP001576774">
    <property type="component" value="Unassembled WGS sequence"/>
</dbReference>
<keyword evidence="2" id="KW-1185">Reference proteome</keyword>
<reference evidence="1 2" key="1">
    <citation type="submission" date="2024-09" db="EMBL/GenBank/DDBJ databases">
        <title>Floridaenema gen nov. (Aerosakkonemataceae, Aerosakkonematales ord. nov., Cyanobacteria) from benthic tropical and subtropical fresh waters, with the description of four new species.</title>
        <authorList>
            <person name="Moretto J.A."/>
            <person name="Berthold D.E."/>
            <person name="Lefler F.W."/>
            <person name="Huang I.-S."/>
            <person name="Laughinghouse H. IV."/>
        </authorList>
    </citation>
    <scope>NUCLEOTIDE SEQUENCE [LARGE SCALE GENOMIC DNA]</scope>
    <source>
        <strain evidence="1 2">BLCC-F46</strain>
    </source>
</reference>
<dbReference type="Gene3D" id="3.30.160.250">
    <property type="match status" value="1"/>
</dbReference>
<dbReference type="InterPro" id="IPR035069">
    <property type="entry name" value="TTHA1013/TTHA0281-like"/>
</dbReference>
<dbReference type="SUPFAM" id="SSF143100">
    <property type="entry name" value="TTHA1013/TTHA0281-like"/>
    <property type="match status" value="1"/>
</dbReference>
<dbReference type="EMBL" id="JBHFNQ010000219">
    <property type="protein sequence ID" value="MFB2881290.1"/>
    <property type="molecule type" value="Genomic_DNA"/>
</dbReference>
<evidence type="ECO:0000313" key="2">
    <source>
        <dbReference type="Proteomes" id="UP001576774"/>
    </source>
</evidence>
<protein>
    <submittedName>
        <fullName evidence="1">Type II toxin-antitoxin system HicB family antitoxin</fullName>
    </submittedName>
</protein>
<gene>
    <name evidence="1" type="ORF">ACE1CC_30935</name>
</gene>